<organism evidence="3 4">
    <name type="scientific">Pseudoalteromonas lipolytica</name>
    <dbReference type="NCBI Taxonomy" id="570156"/>
    <lineage>
        <taxon>Bacteria</taxon>
        <taxon>Pseudomonadati</taxon>
        <taxon>Pseudomonadota</taxon>
        <taxon>Gammaproteobacteria</taxon>
        <taxon>Alteromonadales</taxon>
        <taxon>Pseudoalteromonadaceae</taxon>
        <taxon>Pseudoalteromonas</taxon>
    </lineage>
</organism>
<dbReference type="EMBL" id="FPAZ01000006">
    <property type="protein sequence ID" value="SFT63243.1"/>
    <property type="molecule type" value="Genomic_DNA"/>
</dbReference>
<gene>
    <name evidence="3" type="ORF">SAMN04487854_10633</name>
</gene>
<proteinExistence type="predicted"/>
<name>A0ABY1GNS9_9GAMM</name>
<dbReference type="PROSITE" id="PS51084">
    <property type="entry name" value="HIT_2"/>
    <property type="match status" value="1"/>
</dbReference>
<dbReference type="SUPFAM" id="SSF54197">
    <property type="entry name" value="HIT-like"/>
    <property type="match status" value="1"/>
</dbReference>
<evidence type="ECO:0000259" key="2">
    <source>
        <dbReference type="PROSITE" id="PS51084"/>
    </source>
</evidence>
<dbReference type="Pfam" id="PF01230">
    <property type="entry name" value="HIT"/>
    <property type="match status" value="1"/>
</dbReference>
<dbReference type="InterPro" id="IPR036265">
    <property type="entry name" value="HIT-like_sf"/>
</dbReference>
<sequence>MKNADMPFSLAPELQRDCIELADWPLCKVLLMNDSQYPWFILVPREAGLKEIIDLCETQQVTLLRESAKLSKLLQQVFNPDKLNVAALGNMVPQLHIHHIARFKTDAAWPAPVWGKLPAVPYSDEQITSLKAYF</sequence>
<keyword evidence="3" id="KW-0378">Hydrolase</keyword>
<dbReference type="InterPro" id="IPR026026">
    <property type="entry name" value="HIT_Hint"/>
</dbReference>
<dbReference type="RefSeq" id="WP_065979726.1">
    <property type="nucleotide sequence ID" value="NZ_FPAZ01000006.1"/>
</dbReference>
<feature type="domain" description="HIT" evidence="2">
    <location>
        <begin position="41"/>
        <end position="109"/>
    </location>
</feature>
<dbReference type="Gene3D" id="3.30.428.10">
    <property type="entry name" value="HIT-like"/>
    <property type="match status" value="1"/>
</dbReference>
<accession>A0ABY1GNS9</accession>
<comment type="caution">
    <text evidence="1">Lacks conserved residue(s) required for the propagation of feature annotation.</text>
</comment>
<dbReference type="GO" id="GO:0016787">
    <property type="term" value="F:hydrolase activity"/>
    <property type="evidence" value="ECO:0007669"/>
    <property type="project" value="UniProtKB-KW"/>
</dbReference>
<keyword evidence="4" id="KW-1185">Reference proteome</keyword>
<dbReference type="PIRSF" id="PIRSF000714">
    <property type="entry name" value="HIT"/>
    <property type="match status" value="1"/>
</dbReference>
<dbReference type="Proteomes" id="UP000183805">
    <property type="component" value="Unassembled WGS sequence"/>
</dbReference>
<protein>
    <submittedName>
        <fullName evidence="3">Diadenosine tetraphosphate (Ap4A) hydrolase</fullName>
    </submittedName>
</protein>
<comment type="caution">
    <text evidence="3">The sequence shown here is derived from an EMBL/GenBank/DDBJ whole genome shotgun (WGS) entry which is preliminary data.</text>
</comment>
<reference evidence="3 4" key="1">
    <citation type="submission" date="2016-10" db="EMBL/GenBank/DDBJ databases">
        <authorList>
            <person name="Varghese N."/>
            <person name="Submissions S."/>
        </authorList>
    </citation>
    <scope>NUCLEOTIDE SEQUENCE [LARGE SCALE GENOMIC DNA]</scope>
    <source>
        <strain evidence="3 4">CGMCC 1.8499</strain>
    </source>
</reference>
<evidence type="ECO:0000256" key="1">
    <source>
        <dbReference type="PROSITE-ProRule" id="PRU00464"/>
    </source>
</evidence>
<evidence type="ECO:0000313" key="3">
    <source>
        <dbReference type="EMBL" id="SFT63243.1"/>
    </source>
</evidence>
<evidence type="ECO:0000313" key="4">
    <source>
        <dbReference type="Proteomes" id="UP000183805"/>
    </source>
</evidence>
<dbReference type="InterPro" id="IPR011146">
    <property type="entry name" value="HIT-like"/>
</dbReference>